<protein>
    <submittedName>
        <fullName evidence="2">Uncharacterized protein</fullName>
    </submittedName>
</protein>
<sequence length="122" mass="13229">MELEHKSSGIHPRRLYHKGGSQPDQHVEHGASEAAGDGDRRLPSPGQRHVRDEVAHGVPPRQDRHAENGGREVHDGSDRGEAAQELSGRGRDPEDAHDEGDDGACDGLCLWGFFLEEVVGEG</sequence>
<organism evidence="2 3">
    <name type="scientific">Zea mays</name>
    <name type="common">Maize</name>
    <dbReference type="NCBI Taxonomy" id="4577"/>
    <lineage>
        <taxon>Eukaryota</taxon>
        <taxon>Viridiplantae</taxon>
        <taxon>Streptophyta</taxon>
        <taxon>Embryophyta</taxon>
        <taxon>Tracheophyta</taxon>
        <taxon>Spermatophyta</taxon>
        <taxon>Magnoliopsida</taxon>
        <taxon>Liliopsida</taxon>
        <taxon>Poales</taxon>
        <taxon>Poaceae</taxon>
        <taxon>PACMAD clade</taxon>
        <taxon>Panicoideae</taxon>
        <taxon>Andropogonodae</taxon>
        <taxon>Andropogoneae</taxon>
        <taxon>Tripsacinae</taxon>
        <taxon>Zea</taxon>
    </lineage>
</organism>
<reference evidence="2" key="2">
    <citation type="submission" date="2019-07" db="EMBL/GenBank/DDBJ databases">
        <authorList>
            <person name="Seetharam A."/>
            <person name="Woodhouse M."/>
            <person name="Cannon E."/>
        </authorList>
    </citation>
    <scope>NUCLEOTIDE SEQUENCE [LARGE SCALE GENOMIC DNA]</scope>
    <source>
        <strain evidence="2">cv. B73</strain>
    </source>
</reference>
<dbReference type="Proteomes" id="UP000007305">
    <property type="component" value="Chromosome 10"/>
</dbReference>
<reference evidence="2" key="3">
    <citation type="submission" date="2021-05" db="UniProtKB">
        <authorList>
            <consortium name="EnsemblPlants"/>
        </authorList>
    </citation>
    <scope>IDENTIFICATION</scope>
    <source>
        <strain evidence="2">cv. B73</strain>
    </source>
</reference>
<feature type="region of interest" description="Disordered" evidence="1">
    <location>
        <begin position="1"/>
        <end position="103"/>
    </location>
</feature>
<keyword evidence="3" id="KW-1185">Reference proteome</keyword>
<dbReference type="AlphaFoldDB" id="A0A804R8S9"/>
<feature type="compositionally biased region" description="Basic and acidic residues" evidence="1">
    <location>
        <begin position="49"/>
        <end position="94"/>
    </location>
</feature>
<evidence type="ECO:0000256" key="1">
    <source>
        <dbReference type="SAM" id="MobiDB-lite"/>
    </source>
</evidence>
<dbReference type="Gramene" id="Zm00001eb406430_T001">
    <property type="protein sequence ID" value="Zm00001eb406430_P001"/>
    <property type="gene ID" value="Zm00001eb406430"/>
</dbReference>
<dbReference type="FunCoup" id="A0A804R8S9">
    <property type="interactions" value="6"/>
</dbReference>
<evidence type="ECO:0000313" key="2">
    <source>
        <dbReference type="EnsemblPlants" id="Zm00001eb406430_P001"/>
    </source>
</evidence>
<reference evidence="3" key="1">
    <citation type="journal article" date="2009" name="Science">
        <title>The B73 maize genome: complexity, diversity, and dynamics.</title>
        <authorList>
            <person name="Schnable P.S."/>
            <person name="Ware D."/>
            <person name="Fulton R.S."/>
            <person name="Stein J.C."/>
            <person name="Wei F."/>
            <person name="Pasternak S."/>
            <person name="Liang C."/>
            <person name="Zhang J."/>
            <person name="Fulton L."/>
            <person name="Graves T.A."/>
            <person name="Minx P."/>
            <person name="Reily A.D."/>
            <person name="Courtney L."/>
            <person name="Kruchowski S.S."/>
            <person name="Tomlinson C."/>
            <person name="Strong C."/>
            <person name="Delehaunty K."/>
            <person name="Fronick C."/>
            <person name="Courtney B."/>
            <person name="Rock S.M."/>
            <person name="Belter E."/>
            <person name="Du F."/>
            <person name="Kim K."/>
            <person name="Abbott R.M."/>
            <person name="Cotton M."/>
            <person name="Levy A."/>
            <person name="Marchetto P."/>
            <person name="Ochoa K."/>
            <person name="Jackson S.M."/>
            <person name="Gillam B."/>
            <person name="Chen W."/>
            <person name="Yan L."/>
            <person name="Higginbotham J."/>
            <person name="Cardenas M."/>
            <person name="Waligorski J."/>
            <person name="Applebaum E."/>
            <person name="Phelps L."/>
            <person name="Falcone J."/>
            <person name="Kanchi K."/>
            <person name="Thane T."/>
            <person name="Scimone A."/>
            <person name="Thane N."/>
            <person name="Henke J."/>
            <person name="Wang T."/>
            <person name="Ruppert J."/>
            <person name="Shah N."/>
            <person name="Rotter K."/>
            <person name="Hodges J."/>
            <person name="Ingenthron E."/>
            <person name="Cordes M."/>
            <person name="Kohlberg S."/>
            <person name="Sgro J."/>
            <person name="Delgado B."/>
            <person name="Mead K."/>
            <person name="Chinwalla A."/>
            <person name="Leonard S."/>
            <person name="Crouse K."/>
            <person name="Collura K."/>
            <person name="Kudrna D."/>
            <person name="Currie J."/>
            <person name="He R."/>
            <person name="Angelova A."/>
            <person name="Rajasekar S."/>
            <person name="Mueller T."/>
            <person name="Lomeli R."/>
            <person name="Scara G."/>
            <person name="Ko A."/>
            <person name="Delaney K."/>
            <person name="Wissotski M."/>
            <person name="Lopez G."/>
            <person name="Campos D."/>
            <person name="Braidotti M."/>
            <person name="Ashley E."/>
            <person name="Golser W."/>
            <person name="Kim H."/>
            <person name="Lee S."/>
            <person name="Lin J."/>
            <person name="Dujmic Z."/>
            <person name="Kim W."/>
            <person name="Talag J."/>
            <person name="Zuccolo A."/>
            <person name="Fan C."/>
            <person name="Sebastian A."/>
            <person name="Kramer M."/>
            <person name="Spiegel L."/>
            <person name="Nascimento L."/>
            <person name="Zutavern T."/>
            <person name="Miller B."/>
            <person name="Ambroise C."/>
            <person name="Muller S."/>
            <person name="Spooner W."/>
            <person name="Narechania A."/>
            <person name="Ren L."/>
            <person name="Wei S."/>
            <person name="Kumari S."/>
            <person name="Faga B."/>
            <person name="Levy M.J."/>
            <person name="McMahan L."/>
            <person name="Van Buren P."/>
            <person name="Vaughn M.W."/>
            <person name="Ying K."/>
            <person name="Yeh C.-T."/>
            <person name="Emrich S.J."/>
            <person name="Jia Y."/>
            <person name="Kalyanaraman A."/>
            <person name="Hsia A.-P."/>
            <person name="Barbazuk W.B."/>
            <person name="Baucom R.S."/>
            <person name="Brutnell T.P."/>
            <person name="Carpita N.C."/>
            <person name="Chaparro C."/>
            <person name="Chia J.-M."/>
            <person name="Deragon J.-M."/>
            <person name="Estill J.C."/>
            <person name="Fu Y."/>
            <person name="Jeddeloh J.A."/>
            <person name="Han Y."/>
            <person name="Lee H."/>
            <person name="Li P."/>
            <person name="Lisch D.R."/>
            <person name="Liu S."/>
            <person name="Liu Z."/>
            <person name="Nagel D.H."/>
            <person name="McCann M.C."/>
            <person name="SanMiguel P."/>
            <person name="Myers A.M."/>
            <person name="Nettleton D."/>
            <person name="Nguyen J."/>
            <person name="Penning B.W."/>
            <person name="Ponnala L."/>
            <person name="Schneider K.L."/>
            <person name="Schwartz D.C."/>
            <person name="Sharma A."/>
            <person name="Soderlund C."/>
            <person name="Springer N.M."/>
            <person name="Sun Q."/>
            <person name="Wang H."/>
            <person name="Waterman M."/>
            <person name="Westerman R."/>
            <person name="Wolfgruber T.K."/>
            <person name="Yang L."/>
            <person name="Yu Y."/>
            <person name="Zhang L."/>
            <person name="Zhou S."/>
            <person name="Zhu Q."/>
            <person name="Bennetzen J.L."/>
            <person name="Dawe R.K."/>
            <person name="Jiang J."/>
            <person name="Jiang N."/>
            <person name="Presting G.G."/>
            <person name="Wessler S.R."/>
            <person name="Aluru S."/>
            <person name="Martienssen R.A."/>
            <person name="Clifton S.W."/>
            <person name="McCombie W.R."/>
            <person name="Wing R.A."/>
            <person name="Wilson R.K."/>
        </authorList>
    </citation>
    <scope>NUCLEOTIDE SEQUENCE [LARGE SCALE GENOMIC DNA]</scope>
    <source>
        <strain evidence="3">cv. B73</strain>
    </source>
</reference>
<dbReference type="InParanoid" id="A0A804R8S9"/>
<accession>A0A804R8S9</accession>
<evidence type="ECO:0000313" key="3">
    <source>
        <dbReference type="Proteomes" id="UP000007305"/>
    </source>
</evidence>
<dbReference type="EnsemblPlants" id="Zm00001eb406430_T001">
    <property type="protein sequence ID" value="Zm00001eb406430_P001"/>
    <property type="gene ID" value="Zm00001eb406430"/>
</dbReference>
<proteinExistence type="predicted"/>
<name>A0A804R8S9_MAIZE</name>
<feature type="compositionally biased region" description="Basic and acidic residues" evidence="1">
    <location>
        <begin position="25"/>
        <end position="42"/>
    </location>
</feature>